<dbReference type="Pfam" id="PF07730">
    <property type="entry name" value="HisKA_3"/>
    <property type="match status" value="1"/>
</dbReference>
<dbReference type="SMART" id="SM00387">
    <property type="entry name" value="HATPase_c"/>
    <property type="match status" value="1"/>
</dbReference>
<evidence type="ECO:0000256" key="5">
    <source>
        <dbReference type="ARBA" id="ARBA00022679"/>
    </source>
</evidence>
<dbReference type="Proteomes" id="UP000069773">
    <property type="component" value="Unassembled WGS sequence"/>
</dbReference>
<dbReference type="InterPro" id="IPR011712">
    <property type="entry name" value="Sig_transdc_His_kin_sub3_dim/P"/>
</dbReference>
<dbReference type="InterPro" id="IPR036890">
    <property type="entry name" value="HATPase_C_sf"/>
</dbReference>
<keyword evidence="6" id="KW-0479">Metal-binding</keyword>
<feature type="domain" description="GAF" evidence="12">
    <location>
        <begin position="73"/>
        <end position="220"/>
    </location>
</feature>
<keyword evidence="5" id="KW-0808">Transferase</keyword>
<evidence type="ECO:0000256" key="4">
    <source>
        <dbReference type="ARBA" id="ARBA00022553"/>
    </source>
</evidence>
<dbReference type="InterPro" id="IPR050482">
    <property type="entry name" value="Sensor_HK_TwoCompSys"/>
</dbReference>
<evidence type="ECO:0000313" key="15">
    <source>
        <dbReference type="EMBL" id="MCV7024811.1"/>
    </source>
</evidence>
<evidence type="ECO:0000313" key="14">
    <source>
        <dbReference type="EMBL" id="GAT12803.1"/>
    </source>
</evidence>
<feature type="region of interest" description="Disordered" evidence="11">
    <location>
        <begin position="1"/>
        <end position="27"/>
    </location>
</feature>
<dbReference type="PANTHER" id="PTHR24421">
    <property type="entry name" value="NITRATE/NITRITE SENSOR PROTEIN NARX-RELATED"/>
    <property type="match status" value="1"/>
</dbReference>
<dbReference type="Pfam" id="PF13185">
    <property type="entry name" value="GAF_2"/>
    <property type="match status" value="1"/>
</dbReference>
<comment type="cofactor">
    <cofactor evidence="1">
        <name>Mg(2+)</name>
        <dbReference type="ChEBI" id="CHEBI:18420"/>
    </cofactor>
</comment>
<evidence type="ECO:0000256" key="2">
    <source>
        <dbReference type="ARBA" id="ARBA00001971"/>
    </source>
</evidence>
<sequence length="581" mass="62560">MVIVEQERNGRAVTDRDRSGSDAGERPLRETLSQLRLRELLSEVQDRVEEIVEGRDRLEGLLDAMLVVTSGLELDRTLKTIVHTAIELVDARYGALGVRGRGHDLVEFVYEGIDDETRAAIGHLPEGRGVLGLLLDDPKTIRLDNIAHHAVSVGFPPNHPPMVTFLGVPIRIRDEVFGNLYLTEKAGGQPFSEDDEVLVQALAAAAGIAIENARLYQQAKDRQSWIEATRDIGTELLSGADPARVFRLVAEKSRQLSGATLTAVFVPEDSDLPPMEATELVVAAAAGETALDVESVPVVGSPVGEAFTGRTPMRFDGLGLGAGEGGTAPALLLPLRAVDDVAGVLVALRPVGAPPFSDENMDMMAAFADQAALAWQSASTQRQMRELDILTDRDRIARDLHDHVIQRLFAVGLALQGTIPRARTPEVQERLTGCVDDLQEVIQEIRTAIFDLHNSRPGVTLRQRLDEAIDQFADPNMRTTTKFSGPLSVVNDKLAEHAEAVVREAVSNAVRHADATALQIGVTVADDLRIEVVDNGCGIAADVRPSGLANLRARAEEVGGRFIVEGAVGGGTILTWSAPLT</sequence>
<dbReference type="EMBL" id="JACKTI010000042">
    <property type="protein sequence ID" value="MCV7024811.1"/>
    <property type="molecule type" value="Genomic_DNA"/>
</dbReference>
<dbReference type="SMART" id="SM00065">
    <property type="entry name" value="GAF"/>
    <property type="match status" value="2"/>
</dbReference>
<dbReference type="SUPFAM" id="SSF55781">
    <property type="entry name" value="GAF domain-like"/>
    <property type="match status" value="2"/>
</dbReference>
<evidence type="ECO:0000256" key="6">
    <source>
        <dbReference type="ARBA" id="ARBA00022723"/>
    </source>
</evidence>
<gene>
    <name evidence="15" type="ORF">H7I77_15920</name>
    <name evidence="14" type="ORF">RMCN_5936</name>
</gene>
<dbReference type="Gene3D" id="3.30.450.40">
    <property type="match status" value="2"/>
</dbReference>
<dbReference type="CDD" id="cd16917">
    <property type="entry name" value="HATPase_UhpB-NarQ-NarX-like"/>
    <property type="match status" value="1"/>
</dbReference>
<evidence type="ECO:0000259" key="12">
    <source>
        <dbReference type="SMART" id="SM00065"/>
    </source>
</evidence>
<dbReference type="Gene3D" id="1.20.5.1930">
    <property type="match status" value="1"/>
</dbReference>
<keyword evidence="10" id="KW-0902">Two-component regulatory system</keyword>
<dbReference type="Gene3D" id="3.30.565.10">
    <property type="entry name" value="Histidine kinase-like ATPase, C-terminal domain"/>
    <property type="match status" value="1"/>
</dbReference>
<dbReference type="InterPro" id="IPR003018">
    <property type="entry name" value="GAF"/>
</dbReference>
<reference evidence="15" key="3">
    <citation type="journal article" date="2022" name="BMC Genomics">
        <title>Comparative genome analysis of mycobacteria focusing on tRNA and non-coding RNA.</title>
        <authorList>
            <person name="Behra P.R.K."/>
            <person name="Pettersson B.M.F."/>
            <person name="Ramesh M."/>
            <person name="Das S."/>
            <person name="Dasgupta S."/>
            <person name="Kirsebom L.A."/>
        </authorList>
    </citation>
    <scope>NUCLEOTIDE SEQUENCE</scope>
    <source>
        <strain evidence="15">DSM 44203</strain>
    </source>
</reference>
<organism evidence="15 17">
    <name type="scientific">Mycolicibacterium novocastrense</name>
    <name type="common">Mycobacterium novocastrense</name>
    <dbReference type="NCBI Taxonomy" id="59813"/>
    <lineage>
        <taxon>Bacteria</taxon>
        <taxon>Bacillati</taxon>
        <taxon>Actinomycetota</taxon>
        <taxon>Actinomycetes</taxon>
        <taxon>Mycobacteriales</taxon>
        <taxon>Mycobacteriaceae</taxon>
        <taxon>Mycolicibacterium</taxon>
    </lineage>
</organism>
<reference evidence="15" key="2">
    <citation type="submission" date="2020-07" db="EMBL/GenBank/DDBJ databases">
        <authorList>
            <person name="Pettersson B.M.F."/>
            <person name="Behra P.R.K."/>
            <person name="Ramesh M."/>
            <person name="Das S."/>
            <person name="Dasgupta S."/>
            <person name="Kirsebom L.A."/>
        </authorList>
    </citation>
    <scope>NUCLEOTIDE SEQUENCE</scope>
    <source>
        <strain evidence="15">DSM 44203</strain>
    </source>
</reference>
<accession>A0AAW5SMU0</accession>
<protein>
    <submittedName>
        <fullName evidence="15">GAF domain-containing protein</fullName>
    </submittedName>
    <submittedName>
        <fullName evidence="14">Histidine kinase with GAF domain</fullName>
    </submittedName>
</protein>
<dbReference type="GO" id="GO:0046983">
    <property type="term" value="F:protein dimerization activity"/>
    <property type="evidence" value="ECO:0007669"/>
    <property type="project" value="InterPro"/>
</dbReference>
<keyword evidence="9" id="KW-0408">Iron</keyword>
<dbReference type="Proteomes" id="UP001207528">
    <property type="component" value="Unassembled WGS sequence"/>
</dbReference>
<evidence type="ECO:0000256" key="8">
    <source>
        <dbReference type="ARBA" id="ARBA00022842"/>
    </source>
</evidence>
<keyword evidence="16" id="KW-1185">Reference proteome</keyword>
<dbReference type="GO" id="GO:0070483">
    <property type="term" value="P:detection of hypoxia"/>
    <property type="evidence" value="ECO:0007669"/>
    <property type="project" value="UniProtKB-ARBA"/>
</dbReference>
<dbReference type="GO" id="GO:0016020">
    <property type="term" value="C:membrane"/>
    <property type="evidence" value="ECO:0007669"/>
    <property type="project" value="InterPro"/>
</dbReference>
<dbReference type="GO" id="GO:0000155">
    <property type="term" value="F:phosphorelay sensor kinase activity"/>
    <property type="evidence" value="ECO:0007669"/>
    <property type="project" value="InterPro"/>
</dbReference>
<comment type="cofactor">
    <cofactor evidence="2">
        <name>heme</name>
        <dbReference type="ChEBI" id="CHEBI:30413"/>
    </cofactor>
</comment>
<reference evidence="14 16" key="1">
    <citation type="journal article" date="2016" name="Genome Announc.">
        <title>Draft Genome Sequences of Five Rapidly Growing Mycobacterium Species, M. thermoresistibile, M. fortuitum subsp. acetamidolyticum, M. canariasense, M. brisbanense, and M. novocastrense.</title>
        <authorList>
            <person name="Katahira K."/>
            <person name="Ogura Y."/>
            <person name="Gotoh Y."/>
            <person name="Hayashi T."/>
        </authorList>
    </citation>
    <scope>NUCLEOTIDE SEQUENCE [LARGE SCALE GENOMIC DNA]</scope>
    <source>
        <strain evidence="14 16">JCM18114</strain>
    </source>
</reference>
<evidence type="ECO:0000313" key="17">
    <source>
        <dbReference type="Proteomes" id="UP001207528"/>
    </source>
</evidence>
<comment type="caution">
    <text evidence="15">The sequence shown here is derived from an EMBL/GenBank/DDBJ whole genome shotgun (WGS) entry which is preliminary data.</text>
</comment>
<dbReference type="GO" id="GO:0005524">
    <property type="term" value="F:ATP binding"/>
    <property type="evidence" value="ECO:0007669"/>
    <property type="project" value="UniProtKB-ARBA"/>
</dbReference>
<evidence type="ECO:0000256" key="9">
    <source>
        <dbReference type="ARBA" id="ARBA00023004"/>
    </source>
</evidence>
<dbReference type="AlphaFoldDB" id="A0AAW5SMU0"/>
<evidence type="ECO:0000256" key="7">
    <source>
        <dbReference type="ARBA" id="ARBA00022777"/>
    </source>
</evidence>
<keyword evidence="7 14" id="KW-0418">Kinase</keyword>
<keyword evidence="8" id="KW-0460">Magnesium</keyword>
<name>A0AAW5SMU0_MYCNV</name>
<dbReference type="GO" id="GO:0019826">
    <property type="term" value="F:oxygen sensor activity"/>
    <property type="evidence" value="ECO:0007669"/>
    <property type="project" value="UniProtKB-ARBA"/>
</dbReference>
<evidence type="ECO:0000256" key="3">
    <source>
        <dbReference type="ARBA" id="ARBA00022490"/>
    </source>
</evidence>
<evidence type="ECO:0000256" key="1">
    <source>
        <dbReference type="ARBA" id="ARBA00001946"/>
    </source>
</evidence>
<feature type="domain" description="Histidine kinase/HSP90-like ATPase" evidence="13">
    <location>
        <begin position="493"/>
        <end position="581"/>
    </location>
</feature>
<dbReference type="GO" id="GO:0019825">
    <property type="term" value="F:oxygen binding"/>
    <property type="evidence" value="ECO:0007669"/>
    <property type="project" value="UniProtKB-ARBA"/>
</dbReference>
<keyword evidence="3" id="KW-0963">Cytoplasm</keyword>
<dbReference type="EMBL" id="BCTA01000099">
    <property type="protein sequence ID" value="GAT12803.1"/>
    <property type="molecule type" value="Genomic_DNA"/>
</dbReference>
<dbReference type="InterPro" id="IPR003594">
    <property type="entry name" value="HATPase_dom"/>
</dbReference>
<dbReference type="Pfam" id="PF01590">
    <property type="entry name" value="GAF"/>
    <property type="match status" value="1"/>
</dbReference>
<evidence type="ECO:0000313" key="16">
    <source>
        <dbReference type="Proteomes" id="UP000069773"/>
    </source>
</evidence>
<dbReference type="FunFam" id="3.30.450.40:FF:000052">
    <property type="entry name" value="Oxygen sensor histidine kinase response regulator DevS/DosS"/>
    <property type="match status" value="1"/>
</dbReference>
<evidence type="ECO:0000256" key="11">
    <source>
        <dbReference type="SAM" id="MobiDB-lite"/>
    </source>
</evidence>
<dbReference type="SUPFAM" id="SSF55874">
    <property type="entry name" value="ATPase domain of HSP90 chaperone/DNA topoisomerase II/histidine kinase"/>
    <property type="match status" value="1"/>
</dbReference>
<dbReference type="InterPro" id="IPR029016">
    <property type="entry name" value="GAF-like_dom_sf"/>
</dbReference>
<evidence type="ECO:0000256" key="10">
    <source>
        <dbReference type="ARBA" id="ARBA00023012"/>
    </source>
</evidence>
<dbReference type="RefSeq" id="WP_165604497.1">
    <property type="nucleotide sequence ID" value="NZ_BCTA01000099.1"/>
</dbReference>
<dbReference type="GO" id="GO:0070026">
    <property type="term" value="F:nitric oxide binding"/>
    <property type="evidence" value="ECO:0007669"/>
    <property type="project" value="UniProtKB-ARBA"/>
</dbReference>
<keyword evidence="4" id="KW-0597">Phosphoprotein</keyword>
<evidence type="ECO:0000259" key="13">
    <source>
        <dbReference type="SMART" id="SM00387"/>
    </source>
</evidence>
<feature type="domain" description="GAF" evidence="12">
    <location>
        <begin position="241"/>
        <end position="385"/>
    </location>
</feature>
<dbReference type="GO" id="GO:0020037">
    <property type="term" value="F:heme binding"/>
    <property type="evidence" value="ECO:0007669"/>
    <property type="project" value="UniProtKB-ARBA"/>
</dbReference>
<dbReference type="GO" id="GO:0070025">
    <property type="term" value="F:carbon monoxide binding"/>
    <property type="evidence" value="ECO:0007669"/>
    <property type="project" value="UniProtKB-ARBA"/>
</dbReference>
<dbReference type="PANTHER" id="PTHR24421:SF56">
    <property type="entry name" value="OXYGEN SENSOR HISTIDINE KINASE RESPONSE REGULATOR DOST"/>
    <property type="match status" value="1"/>
</dbReference>
<dbReference type="GO" id="GO:0000287">
    <property type="term" value="F:magnesium ion binding"/>
    <property type="evidence" value="ECO:0007669"/>
    <property type="project" value="UniProtKB-ARBA"/>
</dbReference>
<proteinExistence type="predicted"/>
<dbReference type="Pfam" id="PF02518">
    <property type="entry name" value="HATPase_c"/>
    <property type="match status" value="1"/>
</dbReference>